<organism evidence="3 4">
    <name type="scientific">Pseudo-nitzschia multistriata</name>
    <dbReference type="NCBI Taxonomy" id="183589"/>
    <lineage>
        <taxon>Eukaryota</taxon>
        <taxon>Sar</taxon>
        <taxon>Stramenopiles</taxon>
        <taxon>Ochrophyta</taxon>
        <taxon>Bacillariophyta</taxon>
        <taxon>Bacillariophyceae</taxon>
        <taxon>Bacillariophycidae</taxon>
        <taxon>Bacillariales</taxon>
        <taxon>Bacillariaceae</taxon>
        <taxon>Pseudo-nitzschia</taxon>
    </lineage>
</organism>
<evidence type="ECO:0000259" key="2">
    <source>
        <dbReference type="Pfam" id="PF13679"/>
    </source>
</evidence>
<sequence>MAAIKLLLAVTGIFSGVYIYSDAFIFHHRHRAGLRLQQQRTTHADRLPPATATALTTECESTMDAAERKSFTEKLLGRLHRNDTTPVVVEGYVTSKRTIGKNLAFLDFQVDHDGSGEKDSDHNLCQALLRSDIYDGPCHDGYRRCLLKGCKFRLTGVASSTRIPGNVVLMLTSMELLALPHQSQHIQIVLKLATEGDLPFDEVVRACSPAQKNHGDRDQSIRLELEECRRLSLSPRSTDGDKDDPLAEMAGRKRVSRRLKRISKEIFAALPHDPQYPVEADQRALSKEGNFMVPPVPSKWQKVPELLQSEIEKSKHAKGDPTGIMANVEEERSVKETLSEITKTTKRDGLHMGDPTMRVSVTAWVQNRRRFQGNVTVFYLVDDMDNQSFQNQNPLQGNIMTDSLDRLPCLLHPDALSKNGLHDSNMYQNLIASGSKVRIEGLTVHSDVDKNNNKNNGNEDKGGNEEKQASAPLLWVQSIRLVRSTFRSVTIRHLLDLLFEKRIDPSEASEALLIPYEEAKQLSLQSDATERQWKANLLAVQLQKELSSNSKTIGRVDPLLLEVMEKYRYLSKIHPVIATGIDDEITTGDDDSNSDRVKRDALEMSLGENVNSKNVQSNGHNNLKRGPRGMPGSKWQIKKKPQLEWMSRQIQMVLESHPDFKKRELTILDIGGGKGQLANHLGTKLGQHVRVHVVDICQGAVMNGKKKAKRLDLPVDFQFADASNSNLLDAVDADVVVALHACGHLSDVALNHAIHRRAGFVIVPCCFNSNPHLMIPVSKKNTLTKVQDWLGLPPGDWSALKLLAEVQDNIPLASEAIGIICAIRAQAAKNKMAMEKKDDSNESAASRVVDQDREITIKSFPIQYSTRNTVLIGKCS</sequence>
<dbReference type="Gene3D" id="3.40.50.150">
    <property type="entry name" value="Vaccinia Virus protein VP39"/>
    <property type="match status" value="1"/>
</dbReference>
<dbReference type="PANTHER" id="PTHR13369:SF0">
    <property type="entry name" value="GLUTATHIONE S-TRANSFERASE C-TERMINAL DOMAIN-CONTAINING PROTEIN"/>
    <property type="match status" value="1"/>
</dbReference>
<dbReference type="SUPFAM" id="SSF53335">
    <property type="entry name" value="S-adenosyl-L-methionine-dependent methyltransferases"/>
    <property type="match status" value="1"/>
</dbReference>
<dbReference type="InterPro" id="IPR025714">
    <property type="entry name" value="Methyltranfer_dom"/>
</dbReference>
<reference evidence="3 4" key="1">
    <citation type="submission" date="2019-01" db="EMBL/GenBank/DDBJ databases">
        <authorList>
            <person name="Ferrante I. M."/>
        </authorList>
    </citation>
    <scope>NUCLEOTIDE SEQUENCE [LARGE SCALE GENOMIC DNA]</scope>
    <source>
        <strain evidence="3 4">B856</strain>
    </source>
</reference>
<dbReference type="GO" id="GO:0005737">
    <property type="term" value="C:cytoplasm"/>
    <property type="evidence" value="ECO:0007669"/>
    <property type="project" value="TreeGrafter"/>
</dbReference>
<feature type="region of interest" description="Disordered" evidence="1">
    <location>
        <begin position="444"/>
        <end position="467"/>
    </location>
</feature>
<gene>
    <name evidence="3" type="ORF">PSNMU_V1.4_AUG-EV-PASAV3_0053470</name>
</gene>
<dbReference type="InterPro" id="IPR029063">
    <property type="entry name" value="SAM-dependent_MTases_sf"/>
</dbReference>
<feature type="compositionally biased region" description="Polar residues" evidence="1">
    <location>
        <begin position="609"/>
        <end position="621"/>
    </location>
</feature>
<dbReference type="PANTHER" id="PTHR13369">
    <property type="match status" value="1"/>
</dbReference>
<evidence type="ECO:0000313" key="4">
    <source>
        <dbReference type="Proteomes" id="UP000291116"/>
    </source>
</evidence>
<feature type="compositionally biased region" description="Basic and acidic residues" evidence="1">
    <location>
        <begin position="446"/>
        <end position="467"/>
    </location>
</feature>
<evidence type="ECO:0000313" key="3">
    <source>
        <dbReference type="EMBL" id="VEU38526.1"/>
    </source>
</evidence>
<dbReference type="AlphaFoldDB" id="A0A448Z939"/>
<dbReference type="EMBL" id="CAACVS010000172">
    <property type="protein sequence ID" value="VEU38526.1"/>
    <property type="molecule type" value="Genomic_DNA"/>
</dbReference>
<proteinExistence type="predicted"/>
<name>A0A448Z939_9STRA</name>
<dbReference type="Proteomes" id="UP000291116">
    <property type="component" value="Unassembled WGS sequence"/>
</dbReference>
<dbReference type="OrthoDB" id="192115at2759"/>
<keyword evidence="4" id="KW-1185">Reference proteome</keyword>
<feature type="region of interest" description="Disordered" evidence="1">
    <location>
        <begin position="609"/>
        <end position="635"/>
    </location>
</feature>
<evidence type="ECO:0000256" key="1">
    <source>
        <dbReference type="SAM" id="MobiDB-lite"/>
    </source>
</evidence>
<protein>
    <recommendedName>
        <fullName evidence="2">Methyltransferase domain-containing protein</fullName>
    </recommendedName>
</protein>
<accession>A0A448Z939</accession>
<feature type="domain" description="Methyltransferase" evidence="2">
    <location>
        <begin position="638"/>
        <end position="768"/>
    </location>
</feature>
<dbReference type="Pfam" id="PF13679">
    <property type="entry name" value="Methyltransf_32"/>
    <property type="match status" value="1"/>
</dbReference>